<evidence type="ECO:0000256" key="2">
    <source>
        <dbReference type="ARBA" id="ARBA00016013"/>
    </source>
</evidence>
<evidence type="ECO:0000313" key="10">
    <source>
        <dbReference type="Proteomes" id="UP001595967"/>
    </source>
</evidence>
<evidence type="ECO:0000259" key="7">
    <source>
        <dbReference type="Pfam" id="PF13860"/>
    </source>
</evidence>
<dbReference type="Pfam" id="PF13860">
    <property type="entry name" value="FlgD_ig"/>
    <property type="match status" value="1"/>
</dbReference>
<evidence type="ECO:0000256" key="5">
    <source>
        <dbReference type="RuleBase" id="RU362076"/>
    </source>
</evidence>
<evidence type="ECO:0000259" key="8">
    <source>
        <dbReference type="Pfam" id="PF13861"/>
    </source>
</evidence>
<dbReference type="Gene3D" id="2.60.40.4070">
    <property type="match status" value="1"/>
</dbReference>
<dbReference type="InterPro" id="IPR025963">
    <property type="entry name" value="FLgD_Tudor"/>
</dbReference>
<evidence type="ECO:0000256" key="1">
    <source>
        <dbReference type="ARBA" id="ARBA00010577"/>
    </source>
</evidence>
<evidence type="ECO:0000256" key="3">
    <source>
        <dbReference type="ARBA" id="ARBA00022795"/>
    </source>
</evidence>
<dbReference type="Pfam" id="PF13861">
    <property type="entry name" value="FLgD_tudor"/>
    <property type="match status" value="1"/>
</dbReference>
<keyword evidence="9" id="KW-0282">Flagellum</keyword>
<reference evidence="10" key="1">
    <citation type="journal article" date="2019" name="Int. J. Syst. Evol. Microbiol.">
        <title>The Global Catalogue of Microorganisms (GCM) 10K type strain sequencing project: providing services to taxonomists for standard genome sequencing and annotation.</title>
        <authorList>
            <consortium name="The Broad Institute Genomics Platform"/>
            <consortium name="The Broad Institute Genome Sequencing Center for Infectious Disease"/>
            <person name="Wu L."/>
            <person name="Ma J."/>
        </authorList>
    </citation>
    <scope>NUCLEOTIDE SEQUENCE [LARGE SCALE GENOMIC DNA]</scope>
    <source>
        <strain evidence="10">JCM 11650</strain>
    </source>
</reference>
<comment type="function">
    <text evidence="4 5">Required for flagellar hook formation. May act as a scaffolding protein.</text>
</comment>
<dbReference type="Pfam" id="PF03963">
    <property type="entry name" value="FlgD"/>
    <property type="match status" value="1"/>
</dbReference>
<feature type="domain" description="FlgD/Vpr Ig-like" evidence="7">
    <location>
        <begin position="127"/>
        <end position="193"/>
    </location>
</feature>
<dbReference type="Gene3D" id="2.30.30.910">
    <property type="match status" value="1"/>
</dbReference>
<proteinExistence type="inferred from homology"/>
<dbReference type="InterPro" id="IPR005648">
    <property type="entry name" value="FlgD"/>
</dbReference>
<keyword evidence="3 5" id="KW-1005">Bacterial flagellum biogenesis</keyword>
<dbReference type="RefSeq" id="WP_377725238.1">
    <property type="nucleotide sequence ID" value="NZ_JBHSEW010000005.1"/>
</dbReference>
<evidence type="ECO:0000313" key="9">
    <source>
        <dbReference type="EMBL" id="MFC4622001.1"/>
    </source>
</evidence>
<name>A0ABV9GUZ0_9BURK</name>
<dbReference type="Proteomes" id="UP001595967">
    <property type="component" value="Unassembled WGS sequence"/>
</dbReference>
<organism evidence="9 10">
    <name type="scientific">Comamonas nitrativorans</name>
    <dbReference type="NCBI Taxonomy" id="108437"/>
    <lineage>
        <taxon>Bacteria</taxon>
        <taxon>Pseudomonadati</taxon>
        <taxon>Pseudomonadota</taxon>
        <taxon>Betaproteobacteria</taxon>
        <taxon>Burkholderiales</taxon>
        <taxon>Comamonadaceae</taxon>
        <taxon>Comamonas</taxon>
    </lineage>
</organism>
<feature type="region of interest" description="Disordered" evidence="6">
    <location>
        <begin position="1"/>
        <end position="29"/>
    </location>
</feature>
<feature type="compositionally biased region" description="Low complexity" evidence="6">
    <location>
        <begin position="15"/>
        <end position="29"/>
    </location>
</feature>
<evidence type="ECO:0000256" key="6">
    <source>
        <dbReference type="SAM" id="MobiDB-lite"/>
    </source>
</evidence>
<accession>A0ABV9GUZ0</accession>
<gene>
    <name evidence="9" type="ORF">ACFO3A_07185</name>
</gene>
<dbReference type="InterPro" id="IPR025965">
    <property type="entry name" value="FlgD/Vpr_Ig-like"/>
</dbReference>
<keyword evidence="10" id="KW-1185">Reference proteome</keyword>
<dbReference type="EMBL" id="JBHSEW010000005">
    <property type="protein sequence ID" value="MFC4622001.1"/>
    <property type="molecule type" value="Genomic_DNA"/>
</dbReference>
<feature type="domain" description="FlgD Tudor-like" evidence="8">
    <location>
        <begin position="90"/>
        <end position="233"/>
    </location>
</feature>
<comment type="similarity">
    <text evidence="1 5">Belongs to the FlgD family.</text>
</comment>
<protein>
    <recommendedName>
        <fullName evidence="2 5">Basal-body rod modification protein FlgD</fullName>
    </recommendedName>
</protein>
<comment type="caution">
    <text evidence="9">The sequence shown here is derived from an EMBL/GenBank/DDBJ whole genome shotgun (WGS) entry which is preliminary data.</text>
</comment>
<keyword evidence="9" id="KW-0969">Cilium</keyword>
<sequence>MIDSTSVYTRGLNGAGTTDSTTGTGGTASNAAEMQNQFLTLLVAQLKNQDPTSPMDNAQMTSQMAQISTVSGIEKLNDTVNSVTSQFSTMQMLQGSNLIGRTVLSEGDQLGMVVGETEDEDGNKVPTARGTAAFDLDGLASDVQVQIMTSSGQLVDTMQLGSANPGRNYFTWDGSAYEGDLSDLRFKVTATNGSEVVKSTSLAPNAVVATSITDQGMVLELANGSSIGYSSVKAVF</sequence>
<keyword evidence="9" id="KW-0966">Cell projection</keyword>
<evidence type="ECO:0000256" key="4">
    <source>
        <dbReference type="ARBA" id="ARBA00024746"/>
    </source>
</evidence>